<reference evidence="3 4" key="1">
    <citation type="submission" date="2019-07" db="EMBL/GenBank/DDBJ databases">
        <title>Whole genome shotgun sequence of Cellulomonas persica NBRC 101101.</title>
        <authorList>
            <person name="Hosoyama A."/>
            <person name="Uohara A."/>
            <person name="Ohji S."/>
            <person name="Ichikawa N."/>
        </authorList>
    </citation>
    <scope>NUCLEOTIDE SEQUENCE [LARGE SCALE GENOMIC DNA]</scope>
    <source>
        <strain evidence="3 4">NBRC 101101</strain>
    </source>
</reference>
<evidence type="ECO:0000256" key="1">
    <source>
        <dbReference type="SAM" id="MobiDB-lite"/>
    </source>
</evidence>
<comment type="caution">
    <text evidence="3">The sequence shown here is derived from an EMBL/GenBank/DDBJ whole genome shotgun (WGS) entry which is preliminary data.</text>
</comment>
<evidence type="ECO:0000313" key="4">
    <source>
        <dbReference type="Proteomes" id="UP000321386"/>
    </source>
</evidence>
<dbReference type="InterPro" id="IPR011009">
    <property type="entry name" value="Kinase-like_dom_sf"/>
</dbReference>
<proteinExistence type="predicted"/>
<dbReference type="InterPro" id="IPR051678">
    <property type="entry name" value="AGP_Transferase"/>
</dbReference>
<dbReference type="SUPFAM" id="SSF56112">
    <property type="entry name" value="Protein kinase-like (PK-like)"/>
    <property type="match status" value="1"/>
</dbReference>
<evidence type="ECO:0000259" key="2">
    <source>
        <dbReference type="Pfam" id="PF01636"/>
    </source>
</evidence>
<dbReference type="Pfam" id="PF01636">
    <property type="entry name" value="APH"/>
    <property type="match status" value="1"/>
</dbReference>
<keyword evidence="4" id="KW-1185">Reference proteome</keyword>
<dbReference type="PANTHER" id="PTHR21310">
    <property type="entry name" value="AMINOGLYCOSIDE PHOSPHOTRANSFERASE-RELATED-RELATED"/>
    <property type="match status" value="1"/>
</dbReference>
<protein>
    <recommendedName>
        <fullName evidence="2">Aminoglycoside phosphotransferase domain-containing protein</fullName>
    </recommendedName>
</protein>
<feature type="compositionally biased region" description="Polar residues" evidence="1">
    <location>
        <begin position="1"/>
        <end position="19"/>
    </location>
</feature>
<dbReference type="PANTHER" id="PTHR21310:SF40">
    <property type="entry name" value="AMINOGLYCOSIDE PHOSPHOTRANSFERASE DOMAIN-CONTAINING PROTEIN-RELATED"/>
    <property type="match status" value="1"/>
</dbReference>
<dbReference type="OrthoDB" id="9797603at2"/>
<dbReference type="InterPro" id="IPR002575">
    <property type="entry name" value="Aminoglycoside_PTrfase"/>
</dbReference>
<name>A0A510UV44_9CELL</name>
<feature type="compositionally biased region" description="Pro residues" evidence="1">
    <location>
        <begin position="30"/>
        <end position="40"/>
    </location>
</feature>
<dbReference type="AlphaFoldDB" id="A0A510UV44"/>
<feature type="domain" description="Aminoglycoside phosphotransferase" evidence="2">
    <location>
        <begin position="64"/>
        <end position="169"/>
    </location>
</feature>
<evidence type="ECO:0000313" key="3">
    <source>
        <dbReference type="EMBL" id="GEK18376.1"/>
    </source>
</evidence>
<dbReference type="Gene3D" id="3.90.1200.10">
    <property type="match status" value="1"/>
</dbReference>
<dbReference type="Proteomes" id="UP000321386">
    <property type="component" value="Unassembled WGS sequence"/>
</dbReference>
<sequence>MTPSGIASHDSASQPQGEQQRGGEAGPAPAGMPHPHPAPLAPTRAHRPVPDASVLTLEDPGPLLATGASADVYALDEEYVLRRYRNGHDAAREARILQHVAAHGFPVPTVFLSEGPNLLMERLHGPTLLQALAAGEIPIGEAAQVLVDLHTRLHAVPAAADEPCDEARWPFVASGPVVVHLDLHPGNVVLSDTRGPTLVDWANARAGSAELDVALTALILGEVAVDAGGDYSQAARALLAAFVVRSPVSPLDALTEATSTRRADPNLVTGESELVEDAAELIRDLIRVAH</sequence>
<dbReference type="RefSeq" id="WP_146806608.1">
    <property type="nucleotide sequence ID" value="NZ_BJUA01000009.1"/>
</dbReference>
<gene>
    <name evidence="3" type="ORF">CPE01_21090</name>
</gene>
<organism evidence="3 4">
    <name type="scientific">Cellulomonas persica</name>
    <dbReference type="NCBI Taxonomy" id="76861"/>
    <lineage>
        <taxon>Bacteria</taxon>
        <taxon>Bacillati</taxon>
        <taxon>Actinomycetota</taxon>
        <taxon>Actinomycetes</taxon>
        <taxon>Micrococcales</taxon>
        <taxon>Cellulomonadaceae</taxon>
        <taxon>Cellulomonas</taxon>
    </lineage>
</organism>
<feature type="region of interest" description="Disordered" evidence="1">
    <location>
        <begin position="1"/>
        <end position="46"/>
    </location>
</feature>
<dbReference type="EMBL" id="BJUA01000009">
    <property type="protein sequence ID" value="GEK18376.1"/>
    <property type="molecule type" value="Genomic_DNA"/>
</dbReference>
<accession>A0A510UV44</accession>